<dbReference type="EMBL" id="VASG01000007">
    <property type="protein sequence ID" value="TLP70819.1"/>
    <property type="molecule type" value="Genomic_DNA"/>
</dbReference>
<comment type="caution">
    <text evidence="1">The sequence shown here is derived from an EMBL/GenBank/DDBJ whole genome shotgun (WGS) entry which is preliminary data.</text>
</comment>
<sequence length="608" mass="65555">MNDLKFLDLNKLTRWGHAIHGLALIGGASAKYQAGGAEFQLPGPVALSLVDATVGIPVEDQGNTHLVKVPGIAPVDITEEEAIAEAQQGRFWQNYALLSGAAQALAGAQLKGWVCIAPDGGRWLIQPAGTPSLRYGSTAAGGPLTLQLNVRPFGRFEGEPVAPITVAGTLADIGQADPPGISAPNGAMLAMRIASIASHGRSVLIALMPTKTVPADVRDLPYGWLRLDLIGNGPNFTVSLSVLCTRAEALGDIDHELSSTIQSYRITPKFQGTVLVEERDANGQLLHGEATYQTTGFAVLRVGEPGWQYGYSTTNSYFSIGAHTGYSYMRNRLVAVTFNELDQVVRTSVDWEMDSHFTYEQPDLQAQGQYKLVTGSAVPGEKSGAMTVNITLAGSGTYNERVRLKRDGVELSLYEFTVPASASYSYTVDLGMSQEWLSSRTSLVFNPVGATAQYMIGGPDPANGIPVGTHWARTLTVKLDDQVQESITDHGRAWATVGLDPLPVVRIGSSNVLNLDDYLRVDCTAFRLCNHVAGLRYERYEDGAATALPEFAKSQHLVATSGGRWTNPRSGTDPVDRTRMTASYQPITYALHVDLDWSESNRARGTWI</sequence>
<name>A0A5R8ZWK4_PSENT</name>
<accession>A0A5R8ZWK4</accession>
<dbReference type="RefSeq" id="WP_138215977.1">
    <property type="nucleotide sequence ID" value="NZ_VASG01000007.1"/>
</dbReference>
<reference evidence="2" key="2">
    <citation type="submission" date="2019-06" db="EMBL/GenBank/DDBJ databases">
        <title>AzeR, a transcriptional regulator that responds to azelaic acid in Pseudomonas nitroreducens.</title>
        <authorList>
            <person name="Bez C."/>
            <person name="Javvadi S.G."/>
            <person name="Bertani I."/>
            <person name="Devescovi G."/>
            <person name="Studholme D.J."/>
            <person name="Geller A."/>
            <person name="Levy A."/>
            <person name="Venturi V."/>
        </authorList>
    </citation>
    <scope>NUCLEOTIDE SEQUENCE [LARGE SCALE GENOMIC DNA]</scope>
    <source>
        <strain evidence="2">DSM 9128</strain>
    </source>
</reference>
<reference evidence="1 2" key="1">
    <citation type="submission" date="2019-05" db="EMBL/GenBank/DDBJ databases">
        <authorList>
            <person name="Moore K."/>
            <person name="O'Neill P."/>
            <person name="Farbos A."/>
            <person name="Studholme D.J."/>
        </authorList>
    </citation>
    <scope>NUCLEOTIDE SEQUENCE [LARGE SCALE GENOMIC DNA]</scope>
    <source>
        <strain evidence="1 2">DSM 9128</strain>
    </source>
</reference>
<evidence type="ECO:0000313" key="1">
    <source>
        <dbReference type="EMBL" id="TLP70819.1"/>
    </source>
</evidence>
<dbReference type="Proteomes" id="UP000307510">
    <property type="component" value="Unassembled WGS sequence"/>
</dbReference>
<dbReference type="AlphaFoldDB" id="A0A5R8ZWK4"/>
<evidence type="ECO:0000313" key="2">
    <source>
        <dbReference type="Proteomes" id="UP000307510"/>
    </source>
</evidence>
<proteinExistence type="predicted"/>
<gene>
    <name evidence="1" type="ORF">FEA48_23590</name>
</gene>
<protein>
    <submittedName>
        <fullName evidence="1">Uncharacterized protein</fullName>
    </submittedName>
</protein>
<organism evidence="1 2">
    <name type="scientific">Pseudomonas nitroreducens</name>
    <dbReference type="NCBI Taxonomy" id="46680"/>
    <lineage>
        <taxon>Bacteria</taxon>
        <taxon>Pseudomonadati</taxon>
        <taxon>Pseudomonadota</taxon>
        <taxon>Gammaproteobacteria</taxon>
        <taxon>Pseudomonadales</taxon>
        <taxon>Pseudomonadaceae</taxon>
        <taxon>Pseudomonas</taxon>
    </lineage>
</organism>